<feature type="region of interest" description="Disordered" evidence="1">
    <location>
        <begin position="872"/>
        <end position="896"/>
    </location>
</feature>
<protein>
    <submittedName>
        <fullName evidence="2">Uncharacterized protein</fullName>
    </submittedName>
</protein>
<evidence type="ECO:0000256" key="1">
    <source>
        <dbReference type="SAM" id="MobiDB-lite"/>
    </source>
</evidence>
<evidence type="ECO:0000313" key="3">
    <source>
        <dbReference type="Proteomes" id="UP001187471"/>
    </source>
</evidence>
<feature type="non-terminal residue" evidence="2">
    <location>
        <position position="1"/>
    </location>
</feature>
<dbReference type="SMART" id="SM00320">
    <property type="entry name" value="WD40"/>
    <property type="match status" value="10"/>
</dbReference>
<reference evidence="2" key="1">
    <citation type="submission" date="2022-12" db="EMBL/GenBank/DDBJ databases">
        <title>Draft genome assemblies for two species of Escallonia (Escalloniales).</title>
        <authorList>
            <person name="Chanderbali A."/>
            <person name="Dervinis C."/>
            <person name="Anghel I."/>
            <person name="Soltis D."/>
            <person name="Soltis P."/>
            <person name="Zapata F."/>
        </authorList>
    </citation>
    <scope>NUCLEOTIDE SEQUENCE</scope>
    <source>
        <strain evidence="2">UCBG92.1500</strain>
        <tissue evidence="2">Leaf</tissue>
    </source>
</reference>
<sequence>PIYLNYRGKQDSLKFSSCCYIDDKPSTRGKGKKEGLQDGLINALVNANGLASSACNSKCVYVAGCVVVVYEVELGTQSHLVASDRPPRPLSCVAVSRDGKFVAAGESGNQSAVVVWDCATLASVSDLKGHQDGVACTAFSPDGKHLVSVGFPPDGYLCLWHWRSGILVTKLKACSSCSSVASVSFSADAKFIVTAGKRHLKIWTIGSSTRFCSKSGARSLALHGKTVNLNHKKGCSFTAVTSPLWPDSSRIGCNQIEECLPLYALTDSGILCLLRSGLKITNSVDLKVRKGFALSVSKKLVACACNNGVVKLFAKDSLRHAGSLHYSDASRCNNANDVECHAKAREDDSQSLPNHPDATACQFSTPEKLVVVYGDHSLYVWDIHDGGKATKSCVLVSHSACIWDIKNLSCENMHDPSLACVARGCSGGVSFATCSADGVIRLWDLALQPVLLEGSSTHATDHSLVVTEPVGTTNIVSAGIFERDSMMSGVSTQGFRAMTVSSDGKYLAAGDCMGNLHIYNLLTSDYMCIQDAHTEEILSLNFSSPVKKDGFSEKHSECHYLLASGGRDQMIHLYDVESNFDLIGSVDDHSAAVAFVKITGNGCKVLSCSANKSLFFHDVAATDTGYKISRCDCHLASQGAVYDMAVDPLMELAVTMGEDKKMSTFNIASGKLIRSFKQSGEFGDPIKVSVDPSSSYLVCTFSDSSIGMYDYMTGEMVARAVGHGEVGSDGCISVWKVPAPLSLKMMRKIKENSYPFSPSSIGRSVALTRIKFREEDEFLSKIKSKYEAVLKNSKSVGQRMSHGGGPQETSAFKFSISRLPSWAQAKVTSPKVIPIDPELVSSQTGGKKSSARKRYSARFFLRRDLLRGQKELVDTPTQDFDGDSMEMGKDSSLKVSLEEQSMKVLEEPQSAISCEQ</sequence>
<dbReference type="SUPFAM" id="SSF63829">
    <property type="entry name" value="Calcium-dependent phosphotriesterase"/>
    <property type="match status" value="1"/>
</dbReference>
<dbReference type="InterPro" id="IPR015943">
    <property type="entry name" value="WD40/YVTN_repeat-like_dom_sf"/>
</dbReference>
<dbReference type="AlphaFoldDB" id="A0AA88U2C1"/>
<evidence type="ECO:0000313" key="2">
    <source>
        <dbReference type="EMBL" id="KAK2966136.1"/>
    </source>
</evidence>
<dbReference type="Gene3D" id="2.130.10.10">
    <property type="entry name" value="YVTN repeat-like/Quinoprotein amine dehydrogenase"/>
    <property type="match status" value="3"/>
</dbReference>
<dbReference type="PANTHER" id="PTHR45589">
    <property type="entry name" value="WD REPEAT DOMAIN 62, ISOFORM G"/>
    <property type="match status" value="1"/>
</dbReference>
<proteinExistence type="predicted"/>
<dbReference type="InterPro" id="IPR052779">
    <property type="entry name" value="WDR62"/>
</dbReference>
<organism evidence="2 3">
    <name type="scientific">Escallonia rubra</name>
    <dbReference type="NCBI Taxonomy" id="112253"/>
    <lineage>
        <taxon>Eukaryota</taxon>
        <taxon>Viridiplantae</taxon>
        <taxon>Streptophyta</taxon>
        <taxon>Embryophyta</taxon>
        <taxon>Tracheophyta</taxon>
        <taxon>Spermatophyta</taxon>
        <taxon>Magnoliopsida</taxon>
        <taxon>eudicotyledons</taxon>
        <taxon>Gunneridae</taxon>
        <taxon>Pentapetalae</taxon>
        <taxon>asterids</taxon>
        <taxon>campanulids</taxon>
        <taxon>Escalloniales</taxon>
        <taxon>Escalloniaceae</taxon>
        <taxon>Escallonia</taxon>
    </lineage>
</organism>
<feature type="non-terminal residue" evidence="2">
    <location>
        <position position="916"/>
    </location>
</feature>
<dbReference type="Proteomes" id="UP001187471">
    <property type="component" value="Unassembled WGS sequence"/>
</dbReference>
<gene>
    <name evidence="2" type="ORF">RJ640_018389</name>
</gene>
<comment type="caution">
    <text evidence="2">The sequence shown here is derived from an EMBL/GenBank/DDBJ whole genome shotgun (WGS) entry which is preliminary data.</text>
</comment>
<name>A0AA88U2C1_9ASTE</name>
<accession>A0AA88U2C1</accession>
<feature type="compositionally biased region" description="Basic and acidic residues" evidence="1">
    <location>
        <begin position="886"/>
        <end position="896"/>
    </location>
</feature>
<keyword evidence="3" id="KW-1185">Reference proteome</keyword>
<dbReference type="PANTHER" id="PTHR45589:SF1">
    <property type="entry name" value="WD REPEAT DOMAIN 62, ISOFORM G"/>
    <property type="match status" value="1"/>
</dbReference>
<dbReference type="Pfam" id="PF00400">
    <property type="entry name" value="WD40"/>
    <property type="match status" value="3"/>
</dbReference>
<dbReference type="SUPFAM" id="SSF50998">
    <property type="entry name" value="Quinoprotein alcohol dehydrogenase-like"/>
    <property type="match status" value="1"/>
</dbReference>
<dbReference type="InterPro" id="IPR011047">
    <property type="entry name" value="Quinoprotein_ADH-like_sf"/>
</dbReference>
<dbReference type="EMBL" id="JAVXUO010003150">
    <property type="protein sequence ID" value="KAK2966136.1"/>
    <property type="molecule type" value="Genomic_DNA"/>
</dbReference>
<dbReference type="InterPro" id="IPR001680">
    <property type="entry name" value="WD40_rpt"/>
</dbReference>